<dbReference type="AlphaFoldDB" id="A0AAV7MW07"/>
<dbReference type="EMBL" id="JANPWB010000013">
    <property type="protein sequence ID" value="KAJ1106885.1"/>
    <property type="molecule type" value="Genomic_DNA"/>
</dbReference>
<comment type="caution">
    <text evidence="1">The sequence shown here is derived from an EMBL/GenBank/DDBJ whole genome shotgun (WGS) entry which is preliminary data.</text>
</comment>
<keyword evidence="2" id="KW-1185">Reference proteome</keyword>
<reference evidence="1" key="1">
    <citation type="journal article" date="2022" name="bioRxiv">
        <title>Sequencing and chromosome-scale assembly of the giantPleurodeles waltlgenome.</title>
        <authorList>
            <person name="Brown T."/>
            <person name="Elewa A."/>
            <person name="Iarovenko S."/>
            <person name="Subramanian E."/>
            <person name="Araus A.J."/>
            <person name="Petzold A."/>
            <person name="Susuki M."/>
            <person name="Suzuki K.-i.T."/>
            <person name="Hayashi T."/>
            <person name="Toyoda A."/>
            <person name="Oliveira C."/>
            <person name="Osipova E."/>
            <person name="Leigh N.D."/>
            <person name="Simon A."/>
            <person name="Yun M.H."/>
        </authorList>
    </citation>
    <scope>NUCLEOTIDE SEQUENCE</scope>
    <source>
        <strain evidence="1">20211129_DDA</strain>
        <tissue evidence="1">Liver</tissue>
    </source>
</reference>
<name>A0AAV7MW07_PLEWA</name>
<evidence type="ECO:0000313" key="2">
    <source>
        <dbReference type="Proteomes" id="UP001066276"/>
    </source>
</evidence>
<accession>A0AAV7MW07</accession>
<protein>
    <submittedName>
        <fullName evidence="1">Uncharacterized protein</fullName>
    </submittedName>
</protein>
<gene>
    <name evidence="1" type="ORF">NDU88_004283</name>
</gene>
<sequence>MEARDGCWRCLAWRGAERSAERAGGRGGPWPLPEVRDRGRGCAWGPLCDVVVLQPYNALSYSGAVVEESLIGPVALLGPMAETGEEEARTKTGCRGEASPGAFGVCSCSHLASGEESPAYLGGPPGPLS</sequence>
<evidence type="ECO:0000313" key="1">
    <source>
        <dbReference type="EMBL" id="KAJ1106885.1"/>
    </source>
</evidence>
<proteinExistence type="predicted"/>
<dbReference type="Proteomes" id="UP001066276">
    <property type="component" value="Chromosome 9"/>
</dbReference>
<organism evidence="1 2">
    <name type="scientific">Pleurodeles waltl</name>
    <name type="common">Iberian ribbed newt</name>
    <dbReference type="NCBI Taxonomy" id="8319"/>
    <lineage>
        <taxon>Eukaryota</taxon>
        <taxon>Metazoa</taxon>
        <taxon>Chordata</taxon>
        <taxon>Craniata</taxon>
        <taxon>Vertebrata</taxon>
        <taxon>Euteleostomi</taxon>
        <taxon>Amphibia</taxon>
        <taxon>Batrachia</taxon>
        <taxon>Caudata</taxon>
        <taxon>Salamandroidea</taxon>
        <taxon>Salamandridae</taxon>
        <taxon>Pleurodelinae</taxon>
        <taxon>Pleurodeles</taxon>
    </lineage>
</organism>